<organism evidence="5">
    <name type="scientific">uncultured Anaerotruncus sp</name>
    <dbReference type="NCBI Taxonomy" id="905011"/>
    <lineage>
        <taxon>Bacteria</taxon>
        <taxon>Bacillati</taxon>
        <taxon>Bacillota</taxon>
        <taxon>Clostridia</taxon>
        <taxon>Eubacteriales</taxon>
        <taxon>Oscillospiraceae</taxon>
        <taxon>Anaerotruncus</taxon>
        <taxon>environmental samples</taxon>
    </lineage>
</organism>
<evidence type="ECO:0000259" key="4">
    <source>
        <dbReference type="PROSITE" id="PS50943"/>
    </source>
</evidence>
<gene>
    <name evidence="5" type="ORF">SAMEA3545359_02376</name>
</gene>
<dbReference type="PANTHER" id="PTHR40661:SF3">
    <property type="entry name" value="FELS-1 PROPHAGE TRANSCRIPTIONAL REGULATOR"/>
    <property type="match status" value="1"/>
</dbReference>
<dbReference type="Pfam" id="PF01381">
    <property type="entry name" value="HTH_3"/>
    <property type="match status" value="1"/>
</dbReference>
<dbReference type="SMART" id="SM00530">
    <property type="entry name" value="HTH_XRE"/>
    <property type="match status" value="1"/>
</dbReference>
<dbReference type="InterPro" id="IPR039418">
    <property type="entry name" value="LexA-like"/>
</dbReference>
<dbReference type="InterPro" id="IPR036286">
    <property type="entry name" value="LexA/Signal_pep-like_sf"/>
</dbReference>
<evidence type="ECO:0000313" key="5">
    <source>
        <dbReference type="EMBL" id="SCJ86643.1"/>
    </source>
</evidence>
<dbReference type="CDD" id="cd06529">
    <property type="entry name" value="S24_LexA-like"/>
    <property type="match status" value="1"/>
</dbReference>
<dbReference type="GO" id="GO:0003677">
    <property type="term" value="F:DNA binding"/>
    <property type="evidence" value="ECO:0007669"/>
    <property type="project" value="UniProtKB-KW"/>
</dbReference>
<dbReference type="Gene3D" id="1.10.260.40">
    <property type="entry name" value="lambda repressor-like DNA-binding domains"/>
    <property type="match status" value="1"/>
</dbReference>
<accession>A0A1C6JXB6</accession>
<dbReference type="InterPro" id="IPR001387">
    <property type="entry name" value="Cro/C1-type_HTH"/>
</dbReference>
<evidence type="ECO:0000256" key="3">
    <source>
        <dbReference type="ARBA" id="ARBA00023163"/>
    </source>
</evidence>
<keyword evidence="3" id="KW-0804">Transcription</keyword>
<dbReference type="InterPro" id="IPR015927">
    <property type="entry name" value="Peptidase_S24_S26A/B/C"/>
</dbReference>
<dbReference type="EMBL" id="FMHG01000002">
    <property type="protein sequence ID" value="SCJ86643.1"/>
    <property type="molecule type" value="Genomic_DNA"/>
</dbReference>
<dbReference type="CDD" id="cd00093">
    <property type="entry name" value="HTH_XRE"/>
    <property type="match status" value="1"/>
</dbReference>
<name>A0A1C6JXB6_9FIRM</name>
<evidence type="ECO:0000256" key="1">
    <source>
        <dbReference type="ARBA" id="ARBA00023015"/>
    </source>
</evidence>
<sequence length="244" mass="26769">MGIGKQIRRAREQLGLTQGQLAKAVGVTKSAIGNYESGVSHPKEPVLYALFEALGCDANFLFQGHYPPQTALQAEDRAAAEHLRRYQALDRDGRQLVDLILGREYSRITGQETTILTPDFWPHLQPQKQIPFYALPASAGTGVYLDGSDSEPISVPASSEADFALRVSGDSMWPDYNDGDILLIKQQPSVLPGELGIFVLDGEGFFKKYAGDYLVSLNPRYADIPLSRFENITCSGRVLGKLHG</sequence>
<evidence type="ECO:0000256" key="2">
    <source>
        <dbReference type="ARBA" id="ARBA00023125"/>
    </source>
</evidence>
<dbReference type="SUPFAM" id="SSF51306">
    <property type="entry name" value="LexA/Signal peptidase"/>
    <property type="match status" value="1"/>
</dbReference>
<dbReference type="PANTHER" id="PTHR40661">
    <property type="match status" value="1"/>
</dbReference>
<dbReference type="PROSITE" id="PS50943">
    <property type="entry name" value="HTH_CROC1"/>
    <property type="match status" value="1"/>
</dbReference>
<reference evidence="5" key="1">
    <citation type="submission" date="2015-09" db="EMBL/GenBank/DDBJ databases">
        <authorList>
            <consortium name="Pathogen Informatics"/>
        </authorList>
    </citation>
    <scope>NUCLEOTIDE SEQUENCE</scope>
    <source>
        <strain evidence="5">2789STDY5834896</strain>
    </source>
</reference>
<dbReference type="Pfam" id="PF00717">
    <property type="entry name" value="Peptidase_S24"/>
    <property type="match status" value="1"/>
</dbReference>
<proteinExistence type="predicted"/>
<protein>
    <submittedName>
        <fullName evidence="5">Transcriptional repressor DicA</fullName>
    </submittedName>
</protein>
<feature type="domain" description="HTH cro/C1-type" evidence="4">
    <location>
        <begin position="7"/>
        <end position="61"/>
    </location>
</feature>
<dbReference type="InterPro" id="IPR010982">
    <property type="entry name" value="Lambda_DNA-bd_dom_sf"/>
</dbReference>
<keyword evidence="2" id="KW-0238">DNA-binding</keyword>
<dbReference type="Gene3D" id="2.10.109.10">
    <property type="entry name" value="Umud Fragment, subunit A"/>
    <property type="match status" value="1"/>
</dbReference>
<dbReference type="AlphaFoldDB" id="A0A1C6JXB6"/>
<dbReference type="SUPFAM" id="SSF47413">
    <property type="entry name" value="lambda repressor-like DNA-binding domains"/>
    <property type="match status" value="1"/>
</dbReference>
<keyword evidence="1" id="KW-0805">Transcription regulation</keyword>